<feature type="transmembrane region" description="Helical" evidence="1">
    <location>
        <begin position="20"/>
        <end position="45"/>
    </location>
</feature>
<proteinExistence type="predicted"/>
<evidence type="ECO:0000313" key="2">
    <source>
        <dbReference type="EMBL" id="MFC7181616.1"/>
    </source>
</evidence>
<keyword evidence="1" id="KW-1133">Transmembrane helix</keyword>
<dbReference type="Proteomes" id="UP001596435">
    <property type="component" value="Unassembled WGS sequence"/>
</dbReference>
<accession>A0ABW2G0J4</accession>
<protein>
    <submittedName>
        <fullName evidence="2">Uncharacterized protein</fullName>
    </submittedName>
</protein>
<keyword evidence="1" id="KW-0812">Transmembrane</keyword>
<comment type="caution">
    <text evidence="2">The sequence shown here is derived from an EMBL/GenBank/DDBJ whole genome shotgun (WGS) entry which is preliminary data.</text>
</comment>
<evidence type="ECO:0000256" key="1">
    <source>
        <dbReference type="SAM" id="Phobius"/>
    </source>
</evidence>
<reference evidence="3" key="1">
    <citation type="journal article" date="2019" name="Int. J. Syst. Evol. Microbiol.">
        <title>The Global Catalogue of Microorganisms (GCM) 10K type strain sequencing project: providing services to taxonomists for standard genome sequencing and annotation.</title>
        <authorList>
            <consortium name="The Broad Institute Genomics Platform"/>
            <consortium name="The Broad Institute Genome Sequencing Center for Infectious Disease"/>
            <person name="Wu L."/>
            <person name="Ma J."/>
        </authorList>
    </citation>
    <scope>NUCLEOTIDE SEQUENCE [LARGE SCALE GENOMIC DNA]</scope>
    <source>
        <strain evidence="3">CGMCC 1.12859</strain>
    </source>
</reference>
<organism evidence="2 3">
    <name type="scientific">Kitasatospora paranensis</name>
    <dbReference type="NCBI Taxonomy" id="258053"/>
    <lineage>
        <taxon>Bacteria</taxon>
        <taxon>Bacillati</taxon>
        <taxon>Actinomycetota</taxon>
        <taxon>Actinomycetes</taxon>
        <taxon>Kitasatosporales</taxon>
        <taxon>Streptomycetaceae</taxon>
        <taxon>Kitasatospora</taxon>
    </lineage>
</organism>
<keyword evidence="3" id="KW-1185">Reference proteome</keyword>
<dbReference type="RefSeq" id="WP_345706783.1">
    <property type="nucleotide sequence ID" value="NZ_BAABKV010000001.1"/>
</dbReference>
<name>A0ABW2G0J4_9ACTN</name>
<dbReference type="EMBL" id="JBHTAJ010000034">
    <property type="protein sequence ID" value="MFC7181616.1"/>
    <property type="molecule type" value="Genomic_DNA"/>
</dbReference>
<gene>
    <name evidence="2" type="ORF">ACFQMG_18870</name>
</gene>
<keyword evidence="1" id="KW-0472">Membrane</keyword>
<evidence type="ECO:0000313" key="3">
    <source>
        <dbReference type="Proteomes" id="UP001596435"/>
    </source>
</evidence>
<sequence>MEKLLALLVKGAIRGGVRLFLGWLGVSGSVAAVVVLVLALCWSGWMLTRRRAARA</sequence>